<name>A0A2U3LDC4_9FIRM</name>
<feature type="region of interest" description="Disordered" evidence="1">
    <location>
        <begin position="30"/>
        <end position="62"/>
    </location>
</feature>
<gene>
    <name evidence="2" type="ORF">SBF1_4640001</name>
</gene>
<evidence type="ECO:0000256" key="1">
    <source>
        <dbReference type="SAM" id="MobiDB-lite"/>
    </source>
</evidence>
<sequence length="62" mass="6853">MIPSPVLGKPTDVAQVESALLTALQAQLATPSQPQVTVTRDLPIESRVRRKHLKDPYNNFSK</sequence>
<dbReference type="EMBL" id="OMOF01000406">
    <property type="protein sequence ID" value="SPF49882.1"/>
    <property type="molecule type" value="Genomic_DNA"/>
</dbReference>
<evidence type="ECO:0000313" key="3">
    <source>
        <dbReference type="Proteomes" id="UP000238916"/>
    </source>
</evidence>
<accession>A0A2U3LDC4</accession>
<evidence type="ECO:0000313" key="2">
    <source>
        <dbReference type="EMBL" id="SPF49882.1"/>
    </source>
</evidence>
<dbReference type="Proteomes" id="UP000238916">
    <property type="component" value="Unassembled WGS sequence"/>
</dbReference>
<reference evidence="3" key="1">
    <citation type="submission" date="2018-02" db="EMBL/GenBank/DDBJ databases">
        <authorList>
            <person name="Hausmann B."/>
        </authorList>
    </citation>
    <scope>NUCLEOTIDE SEQUENCE [LARGE SCALE GENOMIC DNA]</scope>
    <source>
        <strain evidence="3">Peat soil MAG SbF1</strain>
    </source>
</reference>
<dbReference type="AlphaFoldDB" id="A0A2U3LDC4"/>
<proteinExistence type="predicted"/>
<organism evidence="2 3">
    <name type="scientific">Candidatus Desulfosporosinus infrequens</name>
    <dbReference type="NCBI Taxonomy" id="2043169"/>
    <lineage>
        <taxon>Bacteria</taxon>
        <taxon>Bacillati</taxon>
        <taxon>Bacillota</taxon>
        <taxon>Clostridia</taxon>
        <taxon>Eubacteriales</taxon>
        <taxon>Desulfitobacteriaceae</taxon>
        <taxon>Desulfosporosinus</taxon>
    </lineage>
</organism>
<protein>
    <submittedName>
        <fullName evidence="2">Uncharacterized protein</fullName>
    </submittedName>
</protein>